<feature type="region of interest" description="Disordered" evidence="3">
    <location>
        <begin position="293"/>
        <end position="322"/>
    </location>
</feature>
<dbReference type="InterPro" id="IPR051063">
    <property type="entry name" value="PDI"/>
</dbReference>
<dbReference type="GO" id="GO:0003756">
    <property type="term" value="F:protein disulfide isomerase activity"/>
    <property type="evidence" value="ECO:0007669"/>
    <property type="project" value="TreeGrafter"/>
</dbReference>
<dbReference type="Pfam" id="PF00085">
    <property type="entry name" value="Thioredoxin"/>
    <property type="match status" value="1"/>
</dbReference>
<organism evidence="6 7">
    <name type="scientific">Pycnoporus cinnabarinus</name>
    <name type="common">Cinnabar-red polypore</name>
    <name type="synonym">Trametes cinnabarina</name>
    <dbReference type="NCBI Taxonomy" id="5643"/>
    <lineage>
        <taxon>Eukaryota</taxon>
        <taxon>Fungi</taxon>
        <taxon>Dikarya</taxon>
        <taxon>Basidiomycota</taxon>
        <taxon>Agaricomycotina</taxon>
        <taxon>Agaricomycetes</taxon>
        <taxon>Polyporales</taxon>
        <taxon>Polyporaceae</taxon>
        <taxon>Trametes</taxon>
    </lineage>
</organism>
<evidence type="ECO:0000256" key="3">
    <source>
        <dbReference type="SAM" id="MobiDB-lite"/>
    </source>
</evidence>
<dbReference type="CDD" id="cd02961">
    <property type="entry name" value="PDI_a_family"/>
    <property type="match status" value="1"/>
</dbReference>
<proteinExistence type="inferred from homology"/>
<reference evidence="6" key="1">
    <citation type="submission" date="2014-01" db="EMBL/GenBank/DDBJ databases">
        <title>The genome of the white-rot fungus Pycnoporus cinnabarinus: a basidiomycete model with a versatile arsenal for lignocellulosic biomass breakdown.</title>
        <authorList>
            <person name="Levasseur A."/>
            <person name="Lomascolo A."/>
            <person name="Ruiz-Duenas F.J."/>
            <person name="Uzan E."/>
            <person name="Piumi F."/>
            <person name="Kues U."/>
            <person name="Ram A.F.J."/>
            <person name="Murat C."/>
            <person name="Haon M."/>
            <person name="Benoit I."/>
            <person name="Arfi Y."/>
            <person name="Chevret D."/>
            <person name="Drula E."/>
            <person name="Kwon M.J."/>
            <person name="Gouret P."/>
            <person name="Lesage-Meessen L."/>
            <person name="Lombard V."/>
            <person name="Mariette J."/>
            <person name="Noirot C."/>
            <person name="Park J."/>
            <person name="Patyshakuliyeva A."/>
            <person name="Wieneger R.A.B."/>
            <person name="Wosten H.A.B."/>
            <person name="Martin F."/>
            <person name="Coutinho P.M."/>
            <person name="de Vries R."/>
            <person name="Martinez A.T."/>
            <person name="Klopp C."/>
            <person name="Pontarotti P."/>
            <person name="Henrissat B."/>
            <person name="Record E."/>
        </authorList>
    </citation>
    <scope>NUCLEOTIDE SEQUENCE [LARGE SCALE GENOMIC DNA]</scope>
    <source>
        <strain evidence="6">BRFM137</strain>
    </source>
</reference>
<keyword evidence="2 4" id="KW-0732">Signal</keyword>
<evidence type="ECO:0000256" key="1">
    <source>
        <dbReference type="ARBA" id="ARBA00006347"/>
    </source>
</evidence>
<dbReference type="PANTHER" id="PTHR45672">
    <property type="entry name" value="PROTEIN DISULFIDE-ISOMERASE C17H9.14C-RELATED"/>
    <property type="match status" value="1"/>
</dbReference>
<dbReference type="Proteomes" id="UP000029665">
    <property type="component" value="Unassembled WGS sequence"/>
</dbReference>
<dbReference type="GO" id="GO:0005783">
    <property type="term" value="C:endoplasmic reticulum"/>
    <property type="evidence" value="ECO:0007669"/>
    <property type="project" value="TreeGrafter"/>
</dbReference>
<dbReference type="PROSITE" id="PS51257">
    <property type="entry name" value="PROKAR_LIPOPROTEIN"/>
    <property type="match status" value="1"/>
</dbReference>
<dbReference type="Gene3D" id="3.40.30.10">
    <property type="entry name" value="Glutaredoxin"/>
    <property type="match status" value="2"/>
</dbReference>
<comment type="caution">
    <text evidence="6">The sequence shown here is derived from an EMBL/GenBank/DDBJ whole genome shotgun (WGS) entry which is preliminary data.</text>
</comment>
<protein>
    <recommendedName>
        <fullName evidence="5">Thioredoxin domain-containing protein</fullName>
    </recommendedName>
</protein>
<gene>
    <name evidence="6" type="ORF">BN946_scf184697.g3</name>
</gene>
<dbReference type="AlphaFoldDB" id="A0A060S693"/>
<feature type="domain" description="Thioredoxin" evidence="5">
    <location>
        <begin position="166"/>
        <end position="292"/>
    </location>
</feature>
<dbReference type="GO" id="GO:0006457">
    <property type="term" value="P:protein folding"/>
    <property type="evidence" value="ECO:0007669"/>
    <property type="project" value="TreeGrafter"/>
</dbReference>
<dbReference type="PANTHER" id="PTHR45672:SF3">
    <property type="entry name" value="THIOREDOXIN DOMAIN-CONTAINING PROTEIN 5"/>
    <property type="match status" value="1"/>
</dbReference>
<dbReference type="SUPFAM" id="SSF52833">
    <property type="entry name" value="Thioredoxin-like"/>
    <property type="match status" value="2"/>
</dbReference>
<dbReference type="PROSITE" id="PS51352">
    <property type="entry name" value="THIOREDOXIN_2"/>
    <property type="match status" value="1"/>
</dbReference>
<comment type="similarity">
    <text evidence="1">Belongs to the protein disulfide isomerase family.</text>
</comment>
<name>A0A060S693_PYCCI</name>
<dbReference type="InterPro" id="IPR036249">
    <property type="entry name" value="Thioredoxin-like_sf"/>
</dbReference>
<feature type="signal peptide" evidence="4">
    <location>
        <begin position="1"/>
        <end position="21"/>
    </location>
</feature>
<accession>A0A060S693</accession>
<evidence type="ECO:0000313" key="7">
    <source>
        <dbReference type="Proteomes" id="UP000029665"/>
    </source>
</evidence>
<evidence type="ECO:0000256" key="2">
    <source>
        <dbReference type="ARBA" id="ARBA00022729"/>
    </source>
</evidence>
<dbReference type="OrthoDB" id="72053at2759"/>
<dbReference type="STRING" id="5643.A0A060S693"/>
<dbReference type="HOGENOM" id="CLU_863672_0_0_1"/>
<evidence type="ECO:0000259" key="5">
    <source>
        <dbReference type="PROSITE" id="PS51352"/>
    </source>
</evidence>
<feature type="chain" id="PRO_5001590822" description="Thioredoxin domain-containing protein" evidence="4">
    <location>
        <begin position="22"/>
        <end position="322"/>
    </location>
</feature>
<keyword evidence="7" id="KW-1185">Reference proteome</keyword>
<sequence>MKLFSAVQIAFSLTACTITLASVVPDTQSWQEKIIVNIQENAPDKLEWSTANGVWFHPSTSRYCSPCGNLATLWNRLVEEVDTTPLPGVGPAQVHCFEDEALAGCRKGTVAWDPQMSLYRNGELVDVYAGPRAVQSLLEYLVAYAARPAQGSVRPPTPTAWMAAAEPSSASLEDHSAATRKGRHRDGLVLALDDETFQEHVDAGGVLVKFSAPWSYESRKLAPTWAQLAEEMQGKAVTIAEVDCDEHSALCLREGVTGVPVIFYYGADGAKTWYPGGRGLAALRAFAEPTSPRMKTVESGNVGDGDGFAAEDATDAPQKPLL</sequence>
<evidence type="ECO:0000313" key="6">
    <source>
        <dbReference type="EMBL" id="CDO69731.1"/>
    </source>
</evidence>
<dbReference type="InterPro" id="IPR013766">
    <property type="entry name" value="Thioredoxin_domain"/>
</dbReference>
<dbReference type="EMBL" id="CCBP010000054">
    <property type="protein sequence ID" value="CDO69731.1"/>
    <property type="molecule type" value="Genomic_DNA"/>
</dbReference>
<evidence type="ECO:0000256" key="4">
    <source>
        <dbReference type="SAM" id="SignalP"/>
    </source>
</evidence>